<evidence type="ECO:0000256" key="1">
    <source>
        <dbReference type="SAM" id="SignalP"/>
    </source>
</evidence>
<keyword evidence="3" id="KW-1185">Reference proteome</keyword>
<sequence>MSISGAKLAIAIVAILVIGSCSARFIGFMDFGGRAEIYVEAGNQTEVCEFCKRIVANWDQYRPPKSTPEELAAFIKNTLCPHVKPGGLDEQLCKAVAGKEDIFAKAYFDHQKDHKVNPTTKQMRTELQNNEALYNDAKFMSKLNAMNDNYKLIKRLLDALQDMESLHNIPKINKTLQSAFNFTRVDVNFENIYLRLIERIHQPGSWRAQSGVGCKTPSKPPFSAIWCPNDSILPSCPSFKQRSMAEKQRYG</sequence>
<accession>A0AAD4QSI6</accession>
<organism evidence="2 3">
    <name type="scientific">Ditylenchus destructor</name>
    <dbReference type="NCBI Taxonomy" id="166010"/>
    <lineage>
        <taxon>Eukaryota</taxon>
        <taxon>Metazoa</taxon>
        <taxon>Ecdysozoa</taxon>
        <taxon>Nematoda</taxon>
        <taxon>Chromadorea</taxon>
        <taxon>Rhabditida</taxon>
        <taxon>Tylenchina</taxon>
        <taxon>Tylenchomorpha</taxon>
        <taxon>Sphaerularioidea</taxon>
        <taxon>Anguinidae</taxon>
        <taxon>Anguininae</taxon>
        <taxon>Ditylenchus</taxon>
    </lineage>
</organism>
<comment type="caution">
    <text evidence="2">The sequence shown here is derived from an EMBL/GenBank/DDBJ whole genome shotgun (WGS) entry which is preliminary data.</text>
</comment>
<gene>
    <name evidence="2" type="ORF">DdX_22407</name>
</gene>
<name>A0AAD4QSI6_9BILA</name>
<evidence type="ECO:0000313" key="2">
    <source>
        <dbReference type="EMBL" id="KAI1690585.1"/>
    </source>
</evidence>
<proteinExistence type="predicted"/>
<keyword evidence="1" id="KW-0732">Signal</keyword>
<dbReference type="Proteomes" id="UP001201812">
    <property type="component" value="Unassembled WGS sequence"/>
</dbReference>
<dbReference type="PROSITE" id="PS51257">
    <property type="entry name" value="PROKAR_LIPOPROTEIN"/>
    <property type="match status" value="1"/>
</dbReference>
<feature type="chain" id="PRO_5042185881" evidence="1">
    <location>
        <begin position="24"/>
        <end position="251"/>
    </location>
</feature>
<feature type="signal peptide" evidence="1">
    <location>
        <begin position="1"/>
        <end position="23"/>
    </location>
</feature>
<dbReference type="EMBL" id="JAKKPZ010001146">
    <property type="protein sequence ID" value="KAI1690585.1"/>
    <property type="molecule type" value="Genomic_DNA"/>
</dbReference>
<dbReference type="AlphaFoldDB" id="A0AAD4QSI6"/>
<protein>
    <submittedName>
        <fullName evidence="2">Uncharacterized protein</fullName>
    </submittedName>
</protein>
<evidence type="ECO:0000313" key="3">
    <source>
        <dbReference type="Proteomes" id="UP001201812"/>
    </source>
</evidence>
<reference evidence="2" key="1">
    <citation type="submission" date="2022-01" db="EMBL/GenBank/DDBJ databases">
        <title>Genome Sequence Resource for Two Populations of Ditylenchus destructor, the Migratory Endoparasitic Phytonematode.</title>
        <authorList>
            <person name="Zhang H."/>
            <person name="Lin R."/>
            <person name="Xie B."/>
        </authorList>
    </citation>
    <scope>NUCLEOTIDE SEQUENCE</scope>
    <source>
        <strain evidence="2">BazhouSP</strain>
    </source>
</reference>